<dbReference type="EMBL" id="RZTZ01000002">
    <property type="protein sequence ID" value="RVT65547.1"/>
    <property type="molecule type" value="Genomic_DNA"/>
</dbReference>
<evidence type="ECO:0000313" key="2">
    <source>
        <dbReference type="Proteomes" id="UP000288024"/>
    </source>
</evidence>
<gene>
    <name evidence="1" type="ORF">EM808_08610</name>
</gene>
<proteinExistence type="predicted"/>
<name>A0A437KEK3_9BACI</name>
<dbReference type="Proteomes" id="UP000288024">
    <property type="component" value="Unassembled WGS sequence"/>
</dbReference>
<keyword evidence="2" id="KW-1185">Reference proteome</keyword>
<accession>A0A437KEK3</accession>
<reference evidence="1 2" key="1">
    <citation type="submission" date="2019-01" db="EMBL/GenBank/DDBJ databases">
        <title>Bacillus sp. M5HDSG1-1, whole genome shotgun sequence.</title>
        <authorList>
            <person name="Tuo L."/>
        </authorList>
    </citation>
    <scope>NUCLEOTIDE SEQUENCE [LARGE SCALE GENOMIC DNA]</scope>
    <source>
        <strain evidence="1 2">M5HDSG1-1</strain>
    </source>
</reference>
<sequence length="133" mass="15589">MKEYTVEFHKEDGMENITVQKLSEEDFNRVTSGGTRQLFELDTNIGFFIYFDAVDESGKESYLVLQYEEENESPSACYSFELKDFYQFIALHLNDLQIDEDEEEEADEQEFGPIHYLAHLMHHIVEDGKSVEV</sequence>
<comment type="caution">
    <text evidence="1">The sequence shown here is derived from an EMBL/GenBank/DDBJ whole genome shotgun (WGS) entry which is preliminary data.</text>
</comment>
<organism evidence="1 2">
    <name type="scientific">Niallia taxi</name>
    <dbReference type="NCBI Taxonomy" id="2499688"/>
    <lineage>
        <taxon>Bacteria</taxon>
        <taxon>Bacillati</taxon>
        <taxon>Bacillota</taxon>
        <taxon>Bacilli</taxon>
        <taxon>Bacillales</taxon>
        <taxon>Bacillaceae</taxon>
        <taxon>Niallia</taxon>
    </lineage>
</organism>
<evidence type="ECO:0000313" key="1">
    <source>
        <dbReference type="EMBL" id="RVT65547.1"/>
    </source>
</evidence>
<dbReference type="GeneID" id="87618380"/>
<dbReference type="AlphaFoldDB" id="A0A437KEK3"/>
<dbReference type="RefSeq" id="WP_127737765.1">
    <property type="nucleotide sequence ID" value="NZ_CAJCKN010000108.1"/>
</dbReference>
<protein>
    <submittedName>
        <fullName evidence="1">Cytosolic protein</fullName>
    </submittedName>
</protein>